<dbReference type="PROSITE" id="PS50042">
    <property type="entry name" value="CNMP_BINDING_3"/>
    <property type="match status" value="1"/>
</dbReference>
<dbReference type="InterPro" id="IPR000595">
    <property type="entry name" value="cNMP-bd_dom"/>
</dbReference>
<evidence type="ECO:0000259" key="5">
    <source>
        <dbReference type="PROSITE" id="PS51063"/>
    </source>
</evidence>
<dbReference type="SUPFAM" id="SSF46785">
    <property type="entry name" value="Winged helix' DNA-binding domain"/>
    <property type="match status" value="1"/>
</dbReference>
<dbReference type="Gene3D" id="1.10.10.10">
    <property type="entry name" value="Winged helix-like DNA-binding domain superfamily/Winged helix DNA-binding domain"/>
    <property type="match status" value="1"/>
</dbReference>
<dbReference type="PATRIC" id="fig|176090.4.peg.90"/>
<evidence type="ECO:0000259" key="4">
    <source>
        <dbReference type="PROSITE" id="PS50042"/>
    </source>
</evidence>
<dbReference type="Pfam" id="PF00027">
    <property type="entry name" value="cNMP_binding"/>
    <property type="match status" value="1"/>
</dbReference>
<dbReference type="GO" id="GO:0005829">
    <property type="term" value="C:cytosol"/>
    <property type="evidence" value="ECO:0007669"/>
    <property type="project" value="TreeGrafter"/>
</dbReference>
<dbReference type="Proteomes" id="UP000030019">
    <property type="component" value="Unassembled WGS sequence"/>
</dbReference>
<evidence type="ECO:0000256" key="1">
    <source>
        <dbReference type="ARBA" id="ARBA00023015"/>
    </source>
</evidence>
<accession>A0A0A0DMF5</accession>
<dbReference type="SUPFAM" id="SSF51206">
    <property type="entry name" value="cAMP-binding domain-like"/>
    <property type="match status" value="1"/>
</dbReference>
<dbReference type="PANTHER" id="PTHR24567:SF74">
    <property type="entry name" value="HTH-TYPE TRANSCRIPTIONAL REGULATOR ARCR"/>
    <property type="match status" value="1"/>
</dbReference>
<dbReference type="InterPro" id="IPR036390">
    <property type="entry name" value="WH_DNA-bd_sf"/>
</dbReference>
<evidence type="ECO:0000256" key="2">
    <source>
        <dbReference type="ARBA" id="ARBA00023125"/>
    </source>
</evidence>
<dbReference type="STRING" id="176090.SSIN_0090"/>
<sequence length="228" mass="27036">MINKEHYQIIKQHPAFANLPVELFDKMAVEIQFRKIPKGQIIFFSGDRRERLFLLHQGYVRIEQYDSTDTFSYMDYIKKDSIFPYGGMFFDERYHYTASAVTNVEYFSIPMDLFENYSKRSVEQLLFITKRLSQILEFQELRLRNVVSASATDRVIQSLSILCMDLCREGDSLPFPISMKELAKLGATTRETVNQVLKKLREEGQIDYEHKKLTFKKKEYFMKYFEGS</sequence>
<dbReference type="InterPro" id="IPR014710">
    <property type="entry name" value="RmlC-like_jellyroll"/>
</dbReference>
<dbReference type="AlphaFoldDB" id="A0A0A0DMF5"/>
<dbReference type="eggNOG" id="COG0664">
    <property type="taxonomic scope" value="Bacteria"/>
</dbReference>
<gene>
    <name evidence="6" type="ORF">SSIN_0090</name>
</gene>
<dbReference type="SMART" id="SM00419">
    <property type="entry name" value="HTH_CRP"/>
    <property type="match status" value="1"/>
</dbReference>
<dbReference type="Gene3D" id="2.60.120.10">
    <property type="entry name" value="Jelly Rolls"/>
    <property type="match status" value="1"/>
</dbReference>
<evidence type="ECO:0000313" key="7">
    <source>
        <dbReference type="Proteomes" id="UP000030019"/>
    </source>
</evidence>
<reference evidence="6 7" key="1">
    <citation type="submission" date="2014-06" db="EMBL/GenBank/DDBJ databases">
        <authorList>
            <person name="Teng J.L."/>
            <person name="Huang Y."/>
            <person name="Tse H."/>
            <person name="Lau S.K."/>
            <person name="Woo P.C."/>
        </authorList>
    </citation>
    <scope>NUCLEOTIDE SEQUENCE [LARGE SCALE GENOMIC DNA]</scope>
    <source>
        <strain evidence="6 7">HKU4</strain>
    </source>
</reference>
<proteinExistence type="predicted"/>
<comment type="caution">
    <text evidence="6">The sequence shown here is derived from an EMBL/GenBank/DDBJ whole genome shotgun (WGS) entry which is preliminary data.</text>
</comment>
<dbReference type="PROSITE" id="PS51063">
    <property type="entry name" value="HTH_CRP_2"/>
    <property type="match status" value="1"/>
</dbReference>
<keyword evidence="3" id="KW-0804">Transcription</keyword>
<dbReference type="RefSeq" id="WP_037614480.1">
    <property type="nucleotide sequence ID" value="NZ_JPEN01000012.1"/>
</dbReference>
<dbReference type="EMBL" id="JPEN01000012">
    <property type="protein sequence ID" value="KGM38147.1"/>
    <property type="molecule type" value="Genomic_DNA"/>
</dbReference>
<dbReference type="GO" id="GO:0003700">
    <property type="term" value="F:DNA-binding transcription factor activity"/>
    <property type="evidence" value="ECO:0007669"/>
    <property type="project" value="TreeGrafter"/>
</dbReference>
<dbReference type="InterPro" id="IPR012318">
    <property type="entry name" value="HTH_CRP"/>
</dbReference>
<dbReference type="GO" id="GO:0003677">
    <property type="term" value="F:DNA binding"/>
    <property type="evidence" value="ECO:0007669"/>
    <property type="project" value="UniProtKB-KW"/>
</dbReference>
<dbReference type="Pfam" id="PF13545">
    <property type="entry name" value="HTH_Crp_2"/>
    <property type="match status" value="1"/>
</dbReference>
<keyword evidence="7" id="KW-1185">Reference proteome</keyword>
<feature type="domain" description="Cyclic nucleotide-binding" evidence="4">
    <location>
        <begin position="15"/>
        <end position="116"/>
    </location>
</feature>
<protein>
    <submittedName>
        <fullName evidence="6">Transcriptional regulator ArcR essential for anaerobic expression of the ADI pathway, Crp/Fnr family</fullName>
    </submittedName>
</protein>
<name>A0A0A0DMF5_9STRE</name>
<feature type="domain" description="HTH crp-type" evidence="5">
    <location>
        <begin position="149"/>
        <end position="219"/>
    </location>
</feature>
<dbReference type="InterPro" id="IPR036388">
    <property type="entry name" value="WH-like_DNA-bd_sf"/>
</dbReference>
<organism evidence="6 7">
    <name type="scientific">Streptococcus sinensis</name>
    <dbReference type="NCBI Taxonomy" id="176090"/>
    <lineage>
        <taxon>Bacteria</taxon>
        <taxon>Bacillati</taxon>
        <taxon>Bacillota</taxon>
        <taxon>Bacilli</taxon>
        <taxon>Lactobacillales</taxon>
        <taxon>Streptococcaceae</taxon>
        <taxon>Streptococcus</taxon>
    </lineage>
</organism>
<dbReference type="PANTHER" id="PTHR24567">
    <property type="entry name" value="CRP FAMILY TRANSCRIPTIONAL REGULATORY PROTEIN"/>
    <property type="match status" value="1"/>
</dbReference>
<keyword evidence="1" id="KW-0805">Transcription regulation</keyword>
<dbReference type="InterPro" id="IPR050397">
    <property type="entry name" value="Env_Response_Regulators"/>
</dbReference>
<evidence type="ECO:0000256" key="3">
    <source>
        <dbReference type="ARBA" id="ARBA00023163"/>
    </source>
</evidence>
<evidence type="ECO:0000313" key="6">
    <source>
        <dbReference type="EMBL" id="KGM38147.1"/>
    </source>
</evidence>
<dbReference type="InterPro" id="IPR018490">
    <property type="entry name" value="cNMP-bd_dom_sf"/>
</dbReference>
<dbReference type="SMART" id="SM00100">
    <property type="entry name" value="cNMP"/>
    <property type="match status" value="1"/>
</dbReference>
<keyword evidence="2" id="KW-0238">DNA-binding</keyword>
<dbReference type="CDD" id="cd00038">
    <property type="entry name" value="CAP_ED"/>
    <property type="match status" value="1"/>
</dbReference>